<dbReference type="GO" id="GO:0016787">
    <property type="term" value="F:hydrolase activity"/>
    <property type="evidence" value="ECO:0007669"/>
    <property type="project" value="UniProtKB-KW"/>
</dbReference>
<dbReference type="Proteomes" id="UP000179769">
    <property type="component" value="Unassembled WGS sequence"/>
</dbReference>
<name>A0A1S1RCX1_9ACTN</name>
<organism evidence="5 6">
    <name type="scientific">Parafrankia soli</name>
    <dbReference type="NCBI Taxonomy" id="2599596"/>
    <lineage>
        <taxon>Bacteria</taxon>
        <taxon>Bacillati</taxon>
        <taxon>Actinomycetota</taxon>
        <taxon>Actinomycetes</taxon>
        <taxon>Frankiales</taxon>
        <taxon>Frankiaceae</taxon>
        <taxon>Parafrankia</taxon>
    </lineage>
</organism>
<dbReference type="PANTHER" id="PTHR42796">
    <property type="entry name" value="FUMARYLACETOACETATE HYDROLASE DOMAIN-CONTAINING PROTEIN 2A-RELATED"/>
    <property type="match status" value="1"/>
</dbReference>
<keyword evidence="2" id="KW-0479">Metal-binding</keyword>
<keyword evidence="5" id="KW-0378">Hydrolase</keyword>
<dbReference type="GO" id="GO:0046872">
    <property type="term" value="F:metal ion binding"/>
    <property type="evidence" value="ECO:0007669"/>
    <property type="project" value="UniProtKB-KW"/>
</dbReference>
<dbReference type="PANTHER" id="PTHR42796:SF4">
    <property type="entry name" value="FUMARYLACETOACETATE HYDROLASE DOMAIN-CONTAINING PROTEIN 2A"/>
    <property type="match status" value="1"/>
</dbReference>
<keyword evidence="6" id="KW-1185">Reference proteome</keyword>
<dbReference type="EMBL" id="MAXA01000043">
    <property type="protein sequence ID" value="OHV42684.1"/>
    <property type="molecule type" value="Genomic_DNA"/>
</dbReference>
<dbReference type="AlphaFoldDB" id="A0A1S1RCX1"/>
<comment type="similarity">
    <text evidence="1">Belongs to the FAH family.</text>
</comment>
<dbReference type="InterPro" id="IPR011234">
    <property type="entry name" value="Fumarylacetoacetase-like_C"/>
</dbReference>
<dbReference type="InterPro" id="IPR018833">
    <property type="entry name" value="Rv2993c-like_N"/>
</dbReference>
<dbReference type="SUPFAM" id="SSF56529">
    <property type="entry name" value="FAH"/>
    <property type="match status" value="1"/>
</dbReference>
<dbReference type="RefSeq" id="WP_071060120.1">
    <property type="nucleotide sequence ID" value="NZ_MAXA01000043.1"/>
</dbReference>
<comment type="caution">
    <text evidence="5">The sequence shown here is derived from an EMBL/GenBank/DDBJ whole genome shotgun (WGS) entry which is preliminary data.</text>
</comment>
<accession>A0A1S1RCX1</accession>
<dbReference type="GO" id="GO:0044281">
    <property type="term" value="P:small molecule metabolic process"/>
    <property type="evidence" value="ECO:0007669"/>
    <property type="project" value="UniProtKB-ARBA"/>
</dbReference>
<dbReference type="OrthoDB" id="9805307at2"/>
<evidence type="ECO:0000313" key="6">
    <source>
        <dbReference type="Proteomes" id="UP000179769"/>
    </source>
</evidence>
<evidence type="ECO:0000259" key="4">
    <source>
        <dbReference type="Pfam" id="PF10370"/>
    </source>
</evidence>
<dbReference type="Pfam" id="PF01557">
    <property type="entry name" value="FAA_hydrolase"/>
    <property type="match status" value="1"/>
</dbReference>
<evidence type="ECO:0000256" key="2">
    <source>
        <dbReference type="ARBA" id="ARBA00022723"/>
    </source>
</evidence>
<proteinExistence type="inferred from homology"/>
<feature type="domain" description="Fumarylacetoacetase-like C-terminal" evidence="3">
    <location>
        <begin position="85"/>
        <end position="251"/>
    </location>
</feature>
<dbReference type="Pfam" id="PF10370">
    <property type="entry name" value="Rv2993c-like_N"/>
    <property type="match status" value="1"/>
</dbReference>
<reference evidence="6" key="1">
    <citation type="submission" date="2016-07" db="EMBL/GenBank/DDBJ databases">
        <title>Frankia sp. NRRL B-16219 Genome sequencing.</title>
        <authorList>
            <person name="Ghodhbane-Gtari F."/>
            <person name="Swanson E."/>
            <person name="Gueddou A."/>
            <person name="Louati M."/>
            <person name="Nouioui I."/>
            <person name="Hezbri K."/>
            <person name="Abebe-Akele F."/>
            <person name="Simpson S."/>
            <person name="Morris K."/>
            <person name="Thomas K."/>
            <person name="Gtari M."/>
            <person name="Tisa L.S."/>
        </authorList>
    </citation>
    <scope>NUCLEOTIDE SEQUENCE [LARGE SCALE GENOMIC DNA]</scope>
    <source>
        <strain evidence="6">NRRL B-16219</strain>
    </source>
</reference>
<feature type="domain" description="Rv2993c-like N-terminal" evidence="4">
    <location>
        <begin position="1"/>
        <end position="50"/>
    </location>
</feature>
<evidence type="ECO:0000313" key="5">
    <source>
        <dbReference type="EMBL" id="OHV42684.1"/>
    </source>
</evidence>
<evidence type="ECO:0000256" key="1">
    <source>
        <dbReference type="ARBA" id="ARBA00010211"/>
    </source>
</evidence>
<dbReference type="Gene3D" id="3.90.850.10">
    <property type="entry name" value="Fumarylacetoacetase-like, C-terminal domain"/>
    <property type="match status" value="1"/>
</dbReference>
<evidence type="ECO:0000259" key="3">
    <source>
        <dbReference type="Pfam" id="PF01557"/>
    </source>
</evidence>
<dbReference type="InterPro" id="IPR036663">
    <property type="entry name" value="Fumarylacetoacetase_C_sf"/>
</dbReference>
<dbReference type="InterPro" id="IPR051121">
    <property type="entry name" value="FAH"/>
</dbReference>
<protein>
    <submittedName>
        <fullName evidence="5">Fumarylacetoacetate hydrolase</fullName>
    </submittedName>
</protein>
<sequence>MLLGRALMGDTSCFGEVVDDRFHLLSGGMLEGYRRVGRSLPLADLVLGAPLTGVRLIAVMGGFLEPGTSRPPGIQPMWVPKACGFVGGDRAQIRVPAALTGAVQMEAELAVVVGRPLRGASPAEAAEAIFGWTVFNDVTAAEYVAPGLWATAKSIDGFASWGPWIRRDLTERRVLEGLAITGTLNGSKVQAGNTRYFRFAPSEILSHISHRISLFPGDVVTLGTPPPAVDAAAGDHMVCEVEEVGVLTNQLLAAGSEE</sequence>
<gene>
    <name evidence="5" type="ORF">BBK14_31815</name>
</gene>